<sequence length="243" mass="25728">MSSGDPFNIITPPTMPLAVMNLTTLVWIEMRNMSLPPLSGHTLTIVGDSAYVIGGSREPGPSATIHEIPLSPSAPNATGTQPSVGGSAPRPMTYPCSALLGSDSILVFGGAGTDPHLPKQPNADTFIFNIPQLAPPQPVPAWTSNLHPQLPAPRHCPTPVIAYILNPYPSSDVHVKSADSTHHIICSMNRDPAGFPPILELLDADSQGADVGAVKRRSSERPVQPSTSSSSRETTQTGRLRER</sequence>
<dbReference type="AlphaFoldDB" id="A0A4P9VZC5"/>
<proteinExistence type="predicted"/>
<evidence type="ECO:0000313" key="2">
    <source>
        <dbReference type="EMBL" id="RKO83166.1"/>
    </source>
</evidence>
<dbReference type="SUPFAM" id="SSF117281">
    <property type="entry name" value="Kelch motif"/>
    <property type="match status" value="1"/>
</dbReference>
<dbReference type="InterPro" id="IPR015915">
    <property type="entry name" value="Kelch-typ_b-propeller"/>
</dbReference>
<feature type="region of interest" description="Disordered" evidence="1">
    <location>
        <begin position="69"/>
        <end position="89"/>
    </location>
</feature>
<evidence type="ECO:0000313" key="3">
    <source>
        <dbReference type="Proteomes" id="UP000269721"/>
    </source>
</evidence>
<reference evidence="3" key="1">
    <citation type="journal article" date="2018" name="Nat. Microbiol.">
        <title>Leveraging single-cell genomics to expand the fungal tree of life.</title>
        <authorList>
            <person name="Ahrendt S.R."/>
            <person name="Quandt C.A."/>
            <person name="Ciobanu D."/>
            <person name="Clum A."/>
            <person name="Salamov A."/>
            <person name="Andreopoulos B."/>
            <person name="Cheng J.F."/>
            <person name="Woyke T."/>
            <person name="Pelin A."/>
            <person name="Henrissat B."/>
            <person name="Reynolds N.K."/>
            <person name="Benny G.L."/>
            <person name="Smith M.E."/>
            <person name="James T.Y."/>
            <person name="Grigoriev I.V."/>
        </authorList>
    </citation>
    <scope>NUCLEOTIDE SEQUENCE [LARGE SCALE GENOMIC DNA]</scope>
</reference>
<feature type="region of interest" description="Disordered" evidence="1">
    <location>
        <begin position="209"/>
        <end position="243"/>
    </location>
</feature>
<dbReference type="OrthoDB" id="10250130at2759"/>
<feature type="compositionally biased region" description="Polar residues" evidence="1">
    <location>
        <begin position="73"/>
        <end position="84"/>
    </location>
</feature>
<name>A0A4P9VZC5_9FUNG</name>
<feature type="compositionally biased region" description="Low complexity" evidence="1">
    <location>
        <begin position="221"/>
        <end position="237"/>
    </location>
</feature>
<protein>
    <submittedName>
        <fullName evidence="2">Uncharacterized protein</fullName>
    </submittedName>
</protein>
<dbReference type="EMBL" id="ML001578">
    <property type="protein sequence ID" value="RKO83166.1"/>
    <property type="molecule type" value="Genomic_DNA"/>
</dbReference>
<keyword evidence="3" id="KW-1185">Reference proteome</keyword>
<accession>A0A4P9VZC5</accession>
<gene>
    <name evidence="2" type="ORF">BDK51DRAFT_38396</name>
</gene>
<dbReference type="Proteomes" id="UP000269721">
    <property type="component" value="Unassembled WGS sequence"/>
</dbReference>
<evidence type="ECO:0000256" key="1">
    <source>
        <dbReference type="SAM" id="MobiDB-lite"/>
    </source>
</evidence>
<dbReference type="Gene3D" id="2.120.10.80">
    <property type="entry name" value="Kelch-type beta propeller"/>
    <property type="match status" value="1"/>
</dbReference>
<organism evidence="2 3">
    <name type="scientific">Blyttiomyces helicus</name>
    <dbReference type="NCBI Taxonomy" id="388810"/>
    <lineage>
        <taxon>Eukaryota</taxon>
        <taxon>Fungi</taxon>
        <taxon>Fungi incertae sedis</taxon>
        <taxon>Chytridiomycota</taxon>
        <taxon>Chytridiomycota incertae sedis</taxon>
        <taxon>Chytridiomycetes</taxon>
        <taxon>Chytridiomycetes incertae sedis</taxon>
        <taxon>Blyttiomyces</taxon>
    </lineage>
</organism>